<evidence type="ECO:0000313" key="1">
    <source>
        <dbReference type="EMBL" id="MBX8631001.1"/>
    </source>
</evidence>
<name>A0A8J7YNG7_9ARCH</name>
<sequence length="103" mass="11900">MKGGNSLETNNKRGCSLCDATWGEYWSVVENENRRFCCSTCAFAFRNMVDEVKKRTGWPTIDRIEINGSNTTGRRCLATFRGGDFRFYVKFKDDGRIHDFHSL</sequence>
<dbReference type="InterPro" id="IPR021585">
    <property type="entry name" value="Ta0938"/>
</dbReference>
<dbReference type="Pfam" id="PF11494">
    <property type="entry name" value="Ta0938"/>
    <property type="match status" value="1"/>
</dbReference>
<gene>
    <name evidence="1" type="ORF">J9259_00525</name>
    <name evidence="2" type="ORF">KIY12_02680</name>
</gene>
<accession>A0A8J7YNG7</accession>
<dbReference type="AlphaFoldDB" id="A0A8J7YNG7"/>
<dbReference type="EMBL" id="JAGVSJ010000001">
    <property type="protein sequence ID" value="MBX8631001.1"/>
    <property type="molecule type" value="Genomic_DNA"/>
</dbReference>
<proteinExistence type="predicted"/>
<evidence type="ECO:0000313" key="3">
    <source>
        <dbReference type="Proteomes" id="UP000750197"/>
    </source>
</evidence>
<reference evidence="2" key="1">
    <citation type="submission" date="2021-05" db="EMBL/GenBank/DDBJ databases">
        <title>Genomic insights into ecological role and evolution of a novel Thermoplasmata order Candidatus Sysuiplasmatales.</title>
        <authorList>
            <person name="Yuan Y."/>
        </authorList>
    </citation>
    <scope>NUCLEOTIDE SEQUENCE</scope>
    <source>
        <strain evidence="2">TUT19-bin139</strain>
        <strain evidence="1">YP2-bin.285</strain>
    </source>
</reference>
<comment type="caution">
    <text evidence="2">The sequence shown here is derived from an EMBL/GenBank/DDBJ whole genome shotgun (WGS) entry which is preliminary data.</text>
</comment>
<protein>
    <submittedName>
        <fullName evidence="2">TA0938 family protein</fullName>
    </submittedName>
</protein>
<dbReference type="Proteomes" id="UP000750197">
    <property type="component" value="Unassembled WGS sequence"/>
</dbReference>
<organism evidence="2 3">
    <name type="scientific">Candidatus Sysuiplasma superficiale</name>
    <dbReference type="NCBI Taxonomy" id="2823368"/>
    <lineage>
        <taxon>Archaea</taxon>
        <taxon>Methanobacteriati</taxon>
        <taxon>Thermoplasmatota</taxon>
        <taxon>Thermoplasmata</taxon>
        <taxon>Candidatus Sysuiplasmatales</taxon>
        <taxon>Candidatus Sysuiplasmataceae</taxon>
        <taxon>Candidatus Sysuiplasma</taxon>
    </lineage>
</organism>
<dbReference type="EMBL" id="JAHEAC010000013">
    <property type="protein sequence ID" value="MBX8643620.1"/>
    <property type="molecule type" value="Genomic_DNA"/>
</dbReference>
<evidence type="ECO:0000313" key="2">
    <source>
        <dbReference type="EMBL" id="MBX8643620.1"/>
    </source>
</evidence>
<dbReference type="Proteomes" id="UP000716004">
    <property type="component" value="Unassembled WGS sequence"/>
</dbReference>